<comment type="caution">
    <text evidence="2">The sequence shown here is derived from an EMBL/GenBank/DDBJ whole genome shotgun (WGS) entry which is preliminary data.</text>
</comment>
<dbReference type="OrthoDB" id="2565191at2759"/>
<dbReference type="EMBL" id="LAZP02000023">
    <property type="protein sequence ID" value="PFH62616.1"/>
    <property type="molecule type" value="Genomic_DNA"/>
</dbReference>
<reference evidence="2 3" key="1">
    <citation type="journal article" date="2015" name="BMC Genomics">
        <title>Gene expression during zombie ant biting behavior reflects the complexity underlying fungal parasitic behavioral manipulation.</title>
        <authorList>
            <person name="de Bekker C."/>
            <person name="Ohm R.A."/>
            <person name="Loreto R.G."/>
            <person name="Sebastian A."/>
            <person name="Albert I."/>
            <person name="Merrow M."/>
            <person name="Brachmann A."/>
            <person name="Hughes D.P."/>
        </authorList>
    </citation>
    <scope>NUCLEOTIDE SEQUENCE [LARGE SCALE GENOMIC DNA]</scope>
    <source>
        <strain evidence="2 3">SC16a</strain>
    </source>
</reference>
<feature type="compositionally biased region" description="Polar residues" evidence="1">
    <location>
        <begin position="36"/>
        <end position="45"/>
    </location>
</feature>
<feature type="compositionally biased region" description="Basic and acidic residues" evidence="1">
    <location>
        <begin position="230"/>
        <end position="255"/>
    </location>
</feature>
<dbReference type="STRING" id="268505.A0A2A9PP74"/>
<proteinExistence type="predicted"/>
<reference evidence="2 3" key="2">
    <citation type="journal article" date="2017" name="Sci. Rep.">
        <title>Ant-infecting Ophiocordyceps genomes reveal a high diversity of potential behavioral manipulation genes and a possible major role for enterotoxins.</title>
        <authorList>
            <person name="de Bekker C."/>
            <person name="Ohm R.A."/>
            <person name="Evans H.C."/>
            <person name="Brachmann A."/>
            <person name="Hughes D.P."/>
        </authorList>
    </citation>
    <scope>NUCLEOTIDE SEQUENCE [LARGE SCALE GENOMIC DNA]</scope>
    <source>
        <strain evidence="2 3">SC16a</strain>
    </source>
</reference>
<dbReference type="GO" id="GO:0006360">
    <property type="term" value="P:transcription by RNA polymerase I"/>
    <property type="evidence" value="ECO:0007669"/>
    <property type="project" value="InterPro"/>
</dbReference>
<dbReference type="InterPro" id="IPR022793">
    <property type="entry name" value="Rrn10"/>
</dbReference>
<evidence type="ECO:0000313" key="2">
    <source>
        <dbReference type="EMBL" id="PFH62616.1"/>
    </source>
</evidence>
<organism evidence="2 3">
    <name type="scientific">Ophiocordyceps unilateralis</name>
    <name type="common">Zombie-ant fungus</name>
    <name type="synonym">Torrubia unilateralis</name>
    <dbReference type="NCBI Taxonomy" id="268505"/>
    <lineage>
        <taxon>Eukaryota</taxon>
        <taxon>Fungi</taxon>
        <taxon>Dikarya</taxon>
        <taxon>Ascomycota</taxon>
        <taxon>Pezizomycotina</taxon>
        <taxon>Sordariomycetes</taxon>
        <taxon>Hypocreomycetidae</taxon>
        <taxon>Hypocreales</taxon>
        <taxon>Ophiocordycipitaceae</taxon>
        <taxon>Ophiocordyceps</taxon>
    </lineage>
</organism>
<gene>
    <name evidence="2" type="ORF">XA68_12868</name>
</gene>
<protein>
    <submittedName>
        <fullName evidence="2">Uncharacterized protein</fullName>
    </submittedName>
</protein>
<accession>A0A2A9PP74</accession>
<name>A0A2A9PP74_OPHUN</name>
<sequence length="305" mass="34119">MKPRSRSRPSSTSASEADLTVPRTRLRRAATVFDDTFSSDGGRSNRSTREDIIFGRENTPQRNDICQPRDDLPQGVLPDSDMLKAIHSYVGRFYKALARRKRMQLNIDNYSMDETALLAFGILLEESAREILGERGDLVFTERADADNVAAKAAGNMDFKKAKRSRRRRSADVGKEDVVAQKGADRHELCITPVSRPSKRHKDNDDDDDDDQDERTCRNEVASGSQEARSTSERRSTKGRRYNDSESELHIEPHQPTRPPEIKSTVGMAVPPQTKKRTPCGLGRPVLLAAAYLRGAVMAFATVET</sequence>
<dbReference type="Proteomes" id="UP000037136">
    <property type="component" value="Unassembled WGS sequence"/>
</dbReference>
<feature type="region of interest" description="Disordered" evidence="1">
    <location>
        <begin position="1"/>
        <end position="70"/>
    </location>
</feature>
<evidence type="ECO:0000313" key="3">
    <source>
        <dbReference type="Proteomes" id="UP000037136"/>
    </source>
</evidence>
<dbReference type="AlphaFoldDB" id="A0A2A9PP74"/>
<dbReference type="PANTHER" id="PTHR28054:SF1">
    <property type="entry name" value="RNA POLYMERASE I-SPECIFIC TRANSCRIPTION INITIATION FACTOR RRN10"/>
    <property type="match status" value="1"/>
</dbReference>
<feature type="compositionally biased region" description="Basic and acidic residues" evidence="1">
    <location>
        <begin position="170"/>
        <end position="189"/>
    </location>
</feature>
<keyword evidence="3" id="KW-1185">Reference proteome</keyword>
<dbReference type="PANTHER" id="PTHR28054">
    <property type="entry name" value="RNA POLYMERASE I-SPECIFIC TRANSCRIPTION INITIATION FACTOR RRN10"/>
    <property type="match status" value="1"/>
</dbReference>
<evidence type="ECO:0000256" key="1">
    <source>
        <dbReference type="SAM" id="MobiDB-lite"/>
    </source>
</evidence>
<feature type="region of interest" description="Disordered" evidence="1">
    <location>
        <begin position="159"/>
        <end position="266"/>
    </location>
</feature>